<dbReference type="InterPro" id="IPR013083">
    <property type="entry name" value="Znf_RING/FYVE/PHD"/>
</dbReference>
<evidence type="ECO:0000256" key="7">
    <source>
        <dbReference type="PROSITE-ProRule" id="PRU00175"/>
    </source>
</evidence>
<organism evidence="10 11">
    <name type="scientific">Rhamnusium bicolor</name>
    <dbReference type="NCBI Taxonomy" id="1586634"/>
    <lineage>
        <taxon>Eukaryota</taxon>
        <taxon>Metazoa</taxon>
        <taxon>Ecdysozoa</taxon>
        <taxon>Arthropoda</taxon>
        <taxon>Hexapoda</taxon>
        <taxon>Insecta</taxon>
        <taxon>Pterygota</taxon>
        <taxon>Neoptera</taxon>
        <taxon>Endopterygota</taxon>
        <taxon>Coleoptera</taxon>
        <taxon>Polyphaga</taxon>
        <taxon>Cucujiformia</taxon>
        <taxon>Chrysomeloidea</taxon>
        <taxon>Cerambycidae</taxon>
        <taxon>Lepturinae</taxon>
        <taxon>Rhagiini</taxon>
        <taxon>Rhamnusium</taxon>
    </lineage>
</organism>
<evidence type="ECO:0000256" key="3">
    <source>
        <dbReference type="ARBA" id="ARBA00022771"/>
    </source>
</evidence>
<dbReference type="AlphaFoldDB" id="A0AAV8X5B5"/>
<feature type="repeat" description="ANK" evidence="6">
    <location>
        <begin position="322"/>
        <end position="354"/>
    </location>
</feature>
<protein>
    <submittedName>
        <fullName evidence="10">Uncharacterized protein</fullName>
    </submittedName>
</protein>
<evidence type="ECO:0000256" key="2">
    <source>
        <dbReference type="ARBA" id="ARBA00022737"/>
    </source>
</evidence>
<evidence type="ECO:0000256" key="5">
    <source>
        <dbReference type="ARBA" id="ARBA00023043"/>
    </source>
</evidence>
<feature type="domain" description="RING-type" evidence="8">
    <location>
        <begin position="155"/>
        <end position="192"/>
    </location>
</feature>
<dbReference type="PROSITE" id="PS50089">
    <property type="entry name" value="ZF_RING_2"/>
    <property type="match status" value="1"/>
</dbReference>
<dbReference type="PANTHER" id="PTHR24171:SF8">
    <property type="entry name" value="BRCA1-ASSOCIATED RING DOMAIN PROTEIN 1"/>
    <property type="match status" value="1"/>
</dbReference>
<dbReference type="SMART" id="SM00184">
    <property type="entry name" value="RING"/>
    <property type="match status" value="1"/>
</dbReference>
<dbReference type="PROSITE" id="PS50172">
    <property type="entry name" value="BRCT"/>
    <property type="match status" value="2"/>
</dbReference>
<evidence type="ECO:0000256" key="4">
    <source>
        <dbReference type="ARBA" id="ARBA00022833"/>
    </source>
</evidence>
<dbReference type="InterPro" id="IPR001357">
    <property type="entry name" value="BRCT_dom"/>
</dbReference>
<evidence type="ECO:0000256" key="1">
    <source>
        <dbReference type="ARBA" id="ARBA00022723"/>
    </source>
</evidence>
<feature type="domain" description="BRCT" evidence="9">
    <location>
        <begin position="491"/>
        <end position="593"/>
    </location>
</feature>
<dbReference type="Gene3D" id="3.40.50.10190">
    <property type="entry name" value="BRCT domain"/>
    <property type="match status" value="2"/>
</dbReference>
<dbReference type="EMBL" id="JANEYF010003767">
    <property type="protein sequence ID" value="KAJ8934136.1"/>
    <property type="molecule type" value="Genomic_DNA"/>
</dbReference>
<accession>A0AAV8X5B5</accession>
<dbReference type="SUPFAM" id="SSF57850">
    <property type="entry name" value="RING/U-box"/>
    <property type="match status" value="1"/>
</dbReference>
<dbReference type="Gene3D" id="3.30.40.10">
    <property type="entry name" value="Zinc/RING finger domain, C3HC4 (zinc finger)"/>
    <property type="match status" value="1"/>
</dbReference>
<dbReference type="InterPro" id="IPR036770">
    <property type="entry name" value="Ankyrin_rpt-contain_sf"/>
</dbReference>
<proteinExistence type="predicted"/>
<dbReference type="PROSITE" id="PS50088">
    <property type="entry name" value="ANK_REPEAT"/>
    <property type="match status" value="2"/>
</dbReference>
<evidence type="ECO:0000259" key="9">
    <source>
        <dbReference type="PROSITE" id="PS50172"/>
    </source>
</evidence>
<gene>
    <name evidence="10" type="ORF">NQ314_013595</name>
</gene>
<dbReference type="GO" id="GO:0031436">
    <property type="term" value="C:BRCA1-BARD1 complex"/>
    <property type="evidence" value="ECO:0007669"/>
    <property type="project" value="TreeGrafter"/>
</dbReference>
<dbReference type="GO" id="GO:0004842">
    <property type="term" value="F:ubiquitin-protein transferase activity"/>
    <property type="evidence" value="ECO:0007669"/>
    <property type="project" value="TreeGrafter"/>
</dbReference>
<dbReference type="InterPro" id="IPR017907">
    <property type="entry name" value="Znf_RING_CS"/>
</dbReference>
<dbReference type="SUPFAM" id="SSF48403">
    <property type="entry name" value="Ankyrin repeat"/>
    <property type="match status" value="1"/>
</dbReference>
<dbReference type="PROSITE" id="PS00518">
    <property type="entry name" value="ZF_RING_1"/>
    <property type="match status" value="1"/>
</dbReference>
<keyword evidence="4" id="KW-0862">Zinc</keyword>
<dbReference type="Gene3D" id="1.25.40.20">
    <property type="entry name" value="Ankyrin repeat-containing domain"/>
    <property type="match status" value="1"/>
</dbReference>
<evidence type="ECO:0000313" key="10">
    <source>
        <dbReference type="EMBL" id="KAJ8934136.1"/>
    </source>
</evidence>
<feature type="repeat" description="ANK" evidence="6">
    <location>
        <begin position="289"/>
        <end position="321"/>
    </location>
</feature>
<evidence type="ECO:0000313" key="11">
    <source>
        <dbReference type="Proteomes" id="UP001162156"/>
    </source>
</evidence>
<sequence>MSSRAKLLVQLACKDFQQSSNEISDNFEEIVEENSDGPFLQKYEKANDVEDAKPDKNKIVAVYDQQAVLPIPSGEVSSFYYKSKLATYYNFTVYNIVPKQGYYYVWSKHCAKRSANEIGTCILNFLNQNAHGKSVIMDIVDLCNQLEKVEEALKCSICNKQCVDPIRVKICGHYFCLKCLKGKEANFCPTCKTFYEEREVDYNNIAKHTVNILLDLKGYLLQPDSNDCKSVLKSNAVEHTFQDETDIFEYKNKKYHVNYIDELFNKINPKEEVEQLIERKVDINVKDFAGWAPLHEAIESGSIEIVETLLKHGALTDIPGEEYITPLHKSVIREDDQLIRLLLRYDADRELIDYFGKKPIDYTRNEKIKSILSEDIITTQRNKEIFCRKKISAYFYYVDEDYKEKLNKSKLAKVVKEFDAKRVTHFIIKKTHKVSLKILVAMLEGCFLVPQEWIDAFLKDQYFIPILNYTFISNKQLNKGIGKAIINSLLKLPKLFDGMFFFVYGHIRPVEIHGMKCTKELIYSLISAGGGKVLHRAPTLTSCEKGTNFPYHSNINASRCCHYIIYEEKNPPILQYQMAEIKHKSSNWLLDCVISFTICK</sequence>
<keyword evidence="5 6" id="KW-0040">ANK repeat</keyword>
<dbReference type="InterPro" id="IPR036420">
    <property type="entry name" value="BRCT_dom_sf"/>
</dbReference>
<feature type="domain" description="BRCT" evidence="9">
    <location>
        <begin position="412"/>
        <end position="471"/>
    </location>
</feature>
<evidence type="ECO:0000259" key="8">
    <source>
        <dbReference type="PROSITE" id="PS50089"/>
    </source>
</evidence>
<dbReference type="Proteomes" id="UP001162156">
    <property type="component" value="Unassembled WGS sequence"/>
</dbReference>
<dbReference type="InterPro" id="IPR001841">
    <property type="entry name" value="Znf_RING"/>
</dbReference>
<evidence type="ECO:0000256" key="6">
    <source>
        <dbReference type="PROSITE-ProRule" id="PRU00023"/>
    </source>
</evidence>
<name>A0AAV8X5B5_9CUCU</name>
<dbReference type="SMART" id="SM00248">
    <property type="entry name" value="ANK"/>
    <property type="match status" value="2"/>
</dbReference>
<keyword evidence="3 7" id="KW-0863">Zinc-finger</keyword>
<keyword evidence="1" id="KW-0479">Metal-binding</keyword>
<comment type="caution">
    <text evidence="10">The sequence shown here is derived from an EMBL/GenBank/DDBJ whole genome shotgun (WGS) entry which is preliminary data.</text>
</comment>
<dbReference type="GO" id="GO:0085020">
    <property type="term" value="P:protein K6-linked ubiquitination"/>
    <property type="evidence" value="ECO:0007669"/>
    <property type="project" value="TreeGrafter"/>
</dbReference>
<keyword evidence="2" id="KW-0677">Repeat</keyword>
<dbReference type="GO" id="GO:0070531">
    <property type="term" value="C:BRCA1-A complex"/>
    <property type="evidence" value="ECO:0007669"/>
    <property type="project" value="TreeGrafter"/>
</dbReference>
<reference evidence="10" key="1">
    <citation type="journal article" date="2023" name="Insect Mol. Biol.">
        <title>Genome sequencing provides insights into the evolution of gene families encoding plant cell wall-degrading enzymes in longhorned beetles.</title>
        <authorList>
            <person name="Shin N.R."/>
            <person name="Okamura Y."/>
            <person name="Kirsch R."/>
            <person name="Pauchet Y."/>
        </authorList>
    </citation>
    <scope>NUCLEOTIDE SEQUENCE</scope>
    <source>
        <strain evidence="10">RBIC_L_NR</strain>
    </source>
</reference>
<dbReference type="Pfam" id="PF12796">
    <property type="entry name" value="Ank_2"/>
    <property type="match status" value="1"/>
</dbReference>
<dbReference type="PANTHER" id="PTHR24171">
    <property type="entry name" value="ANKYRIN REPEAT DOMAIN-CONTAINING PROTEIN 39-RELATED"/>
    <property type="match status" value="1"/>
</dbReference>
<keyword evidence="11" id="KW-1185">Reference proteome</keyword>
<dbReference type="SUPFAM" id="SSF52113">
    <property type="entry name" value="BRCT domain"/>
    <property type="match status" value="2"/>
</dbReference>
<dbReference type="GO" id="GO:0008270">
    <property type="term" value="F:zinc ion binding"/>
    <property type="evidence" value="ECO:0007669"/>
    <property type="project" value="UniProtKB-KW"/>
</dbReference>
<dbReference type="InterPro" id="IPR002110">
    <property type="entry name" value="Ankyrin_rpt"/>
</dbReference>
<dbReference type="PROSITE" id="PS50297">
    <property type="entry name" value="ANK_REP_REGION"/>
    <property type="match status" value="1"/>
</dbReference>